<dbReference type="Proteomes" id="UP001143372">
    <property type="component" value="Unassembled WGS sequence"/>
</dbReference>
<keyword evidence="4" id="KW-1185">Reference proteome</keyword>
<dbReference type="InterPro" id="IPR003615">
    <property type="entry name" value="HNH_nuc"/>
</dbReference>
<dbReference type="PANTHER" id="PTHR41286:SF1">
    <property type="entry name" value="HNH NUCLEASE YAJD-RELATED"/>
    <property type="match status" value="1"/>
</dbReference>
<sequence length="143" mass="16199">MSRLTARKRGYGAKWERARLGFLRDHPFCVACASENRRRLATVVDHKRPHRGDQRLFWDPTNWQALCAEHHDRDKQQAETWGYSNRVGPDGLPTDPRHPFNRGEPNVDDVFPPKGRGVSESGPMGAGPAWALATELVSDRGRC</sequence>
<name>A0A9W6MVL1_9HYPH</name>
<dbReference type="RefSeq" id="WP_271168326.1">
    <property type="nucleotide sequence ID" value="NZ_BSFI01000007.1"/>
</dbReference>
<gene>
    <name evidence="3" type="ORF">GCM10008179_17360</name>
</gene>
<evidence type="ECO:0000259" key="2">
    <source>
        <dbReference type="SMART" id="SM00507"/>
    </source>
</evidence>
<dbReference type="PANTHER" id="PTHR41286">
    <property type="entry name" value="HNH NUCLEASE YAJD-RELATED"/>
    <property type="match status" value="1"/>
</dbReference>
<feature type="region of interest" description="Disordered" evidence="1">
    <location>
        <begin position="80"/>
        <end position="127"/>
    </location>
</feature>
<dbReference type="AlphaFoldDB" id="A0A9W6MVL1"/>
<dbReference type="EMBL" id="BSFI01000007">
    <property type="protein sequence ID" value="GLK68098.1"/>
    <property type="molecule type" value="Genomic_DNA"/>
</dbReference>
<organism evidence="3 4">
    <name type="scientific">Hansschlegelia plantiphila</name>
    <dbReference type="NCBI Taxonomy" id="374655"/>
    <lineage>
        <taxon>Bacteria</taxon>
        <taxon>Pseudomonadati</taxon>
        <taxon>Pseudomonadota</taxon>
        <taxon>Alphaproteobacteria</taxon>
        <taxon>Hyphomicrobiales</taxon>
        <taxon>Methylopilaceae</taxon>
        <taxon>Hansschlegelia</taxon>
    </lineage>
</organism>
<reference evidence="3" key="1">
    <citation type="journal article" date="2014" name="Int. J. Syst. Evol. Microbiol.">
        <title>Complete genome sequence of Corynebacterium casei LMG S-19264T (=DSM 44701T), isolated from a smear-ripened cheese.</title>
        <authorList>
            <consortium name="US DOE Joint Genome Institute (JGI-PGF)"/>
            <person name="Walter F."/>
            <person name="Albersmeier A."/>
            <person name="Kalinowski J."/>
            <person name="Ruckert C."/>
        </authorList>
    </citation>
    <scope>NUCLEOTIDE SEQUENCE</scope>
    <source>
        <strain evidence="3">VKM B-2347</strain>
    </source>
</reference>
<feature type="domain" description="HNH nuclease" evidence="2">
    <location>
        <begin position="17"/>
        <end position="72"/>
    </location>
</feature>
<comment type="caution">
    <text evidence="3">The sequence shown here is derived from an EMBL/GenBank/DDBJ whole genome shotgun (WGS) entry which is preliminary data.</text>
</comment>
<proteinExistence type="predicted"/>
<accession>A0A9W6MVL1</accession>
<evidence type="ECO:0000313" key="3">
    <source>
        <dbReference type="EMBL" id="GLK68098.1"/>
    </source>
</evidence>
<evidence type="ECO:0000256" key="1">
    <source>
        <dbReference type="SAM" id="MobiDB-lite"/>
    </source>
</evidence>
<reference evidence="3" key="2">
    <citation type="submission" date="2023-01" db="EMBL/GenBank/DDBJ databases">
        <authorList>
            <person name="Sun Q."/>
            <person name="Evtushenko L."/>
        </authorList>
    </citation>
    <scope>NUCLEOTIDE SEQUENCE</scope>
    <source>
        <strain evidence="3">VKM B-2347</strain>
    </source>
</reference>
<protein>
    <recommendedName>
        <fullName evidence="2">HNH nuclease domain-containing protein</fullName>
    </recommendedName>
</protein>
<evidence type="ECO:0000313" key="4">
    <source>
        <dbReference type="Proteomes" id="UP001143372"/>
    </source>
</evidence>
<dbReference type="SMART" id="SM00507">
    <property type="entry name" value="HNHc"/>
    <property type="match status" value="1"/>
</dbReference>
<dbReference type="CDD" id="cd00085">
    <property type="entry name" value="HNHc"/>
    <property type="match status" value="1"/>
</dbReference>
<dbReference type="GO" id="GO:0005829">
    <property type="term" value="C:cytosol"/>
    <property type="evidence" value="ECO:0007669"/>
    <property type="project" value="TreeGrafter"/>
</dbReference>